<dbReference type="OrthoDB" id="9777859at2"/>
<comment type="similarity">
    <text evidence="1">Belongs to the amidase family.</text>
</comment>
<evidence type="ECO:0000313" key="4">
    <source>
        <dbReference type="Proteomes" id="UP000031521"/>
    </source>
</evidence>
<feature type="domain" description="Amidase" evidence="2">
    <location>
        <begin position="24"/>
        <end position="436"/>
    </location>
</feature>
<evidence type="ECO:0000259" key="2">
    <source>
        <dbReference type="Pfam" id="PF01425"/>
    </source>
</evidence>
<accession>A0A0B5DXY8</accession>
<dbReference type="Proteomes" id="UP000031521">
    <property type="component" value="Chromosome"/>
</dbReference>
<dbReference type="PANTHER" id="PTHR11895:SF7">
    <property type="entry name" value="GLUTAMYL-TRNA(GLN) AMIDOTRANSFERASE SUBUNIT A, MITOCHONDRIAL"/>
    <property type="match status" value="1"/>
</dbReference>
<dbReference type="HOGENOM" id="CLU_009600_0_4_5"/>
<dbReference type="AlphaFoldDB" id="A0A0B5DXY8"/>
<organism evidence="3 4">
    <name type="scientific">Celeribacter indicus</name>
    <dbReference type="NCBI Taxonomy" id="1208324"/>
    <lineage>
        <taxon>Bacteria</taxon>
        <taxon>Pseudomonadati</taxon>
        <taxon>Pseudomonadota</taxon>
        <taxon>Alphaproteobacteria</taxon>
        <taxon>Rhodobacterales</taxon>
        <taxon>Roseobacteraceae</taxon>
        <taxon>Celeribacter</taxon>
    </lineage>
</organism>
<dbReference type="InterPro" id="IPR023631">
    <property type="entry name" value="Amidase_dom"/>
</dbReference>
<dbReference type="GO" id="GO:0003824">
    <property type="term" value="F:catalytic activity"/>
    <property type="evidence" value="ECO:0007669"/>
    <property type="project" value="InterPro"/>
</dbReference>
<protein>
    <submittedName>
        <fullName evidence="3">Amidase</fullName>
    </submittedName>
</protein>
<reference evidence="3 4" key="1">
    <citation type="journal article" date="2014" name="Int. J. Syst. Evol. Microbiol.">
        <title>Celeribacter indicus sp. nov., a polycyclic aromatic hydrocarbon-degrading bacterium from deep-sea sediment and reclassification of Huaishuia halophila as Celeribacter halophilus comb. nov.</title>
        <authorList>
            <person name="Lai Q."/>
            <person name="Cao J."/>
            <person name="Yuan J."/>
            <person name="Li F."/>
            <person name="Shao Z."/>
        </authorList>
    </citation>
    <scope>NUCLEOTIDE SEQUENCE [LARGE SCALE GENOMIC DNA]</scope>
    <source>
        <strain evidence="3">P73</strain>
    </source>
</reference>
<dbReference type="PANTHER" id="PTHR11895">
    <property type="entry name" value="TRANSAMIDASE"/>
    <property type="match status" value="1"/>
</dbReference>
<dbReference type="Pfam" id="PF01425">
    <property type="entry name" value="Amidase"/>
    <property type="match status" value="1"/>
</dbReference>
<evidence type="ECO:0000256" key="1">
    <source>
        <dbReference type="ARBA" id="ARBA00009199"/>
    </source>
</evidence>
<dbReference type="Gene3D" id="3.90.1300.10">
    <property type="entry name" value="Amidase signature (AS) domain"/>
    <property type="match status" value="1"/>
</dbReference>
<gene>
    <name evidence="3" type="ORF">P73_3144</name>
</gene>
<dbReference type="EMBL" id="CP004393">
    <property type="protein sequence ID" value="AJE47859.1"/>
    <property type="molecule type" value="Genomic_DNA"/>
</dbReference>
<dbReference type="STRING" id="1208324.P73_3144"/>
<proteinExistence type="inferred from homology"/>
<dbReference type="InterPro" id="IPR000120">
    <property type="entry name" value="Amidase"/>
</dbReference>
<dbReference type="InterPro" id="IPR036928">
    <property type="entry name" value="AS_sf"/>
</dbReference>
<dbReference type="KEGG" id="cid:P73_3144"/>
<dbReference type="RefSeq" id="WP_043870320.1">
    <property type="nucleotide sequence ID" value="NZ_CP004393.1"/>
</dbReference>
<name>A0A0B5DXY8_9RHOB</name>
<keyword evidence="4" id="KW-1185">Reference proteome</keyword>
<sequence length="449" mass="46936">MSALDLGNSPALRAILERGVGSAVAEALQRAKENSCNAFCALNPSAMDEARAAEARRSAGRPLSPLDGVPVAVKDNMLAAGMAATWGAELFRDFVPEADELPVARLRAAGAVVIGKTNTPSFSARGYTWNSLWGITRNPLDPRLTPGGSSGGMAAAIAAGIVPMGLGTDGGGSTRRPAAHCGIVGLKPSVGFIPRADGFLPLMQDLEVVGPMASDMTLLDALVSVMAGPDPRDPRSRLLEDDRPARALRIGVIDRFPGHPVDPGIRAATAATARRLEAMGHRVEAVAPFFDVDAIGALAGAMTDAGFAALAARYPMFDQLAPEEYRAQAENGRRLGAVGLVETLQSITEFRSLCGTWFADIDVLLMPAVAAQAWPVEKPFPDTIDDNQVGPRGHAVFTGWVNVAGIPALSLPSGMVADGLPVGIQFIAGRGRDRMLMALGMVYERALSA</sequence>
<evidence type="ECO:0000313" key="3">
    <source>
        <dbReference type="EMBL" id="AJE47859.1"/>
    </source>
</evidence>
<dbReference type="SUPFAM" id="SSF75304">
    <property type="entry name" value="Amidase signature (AS) enzymes"/>
    <property type="match status" value="1"/>
</dbReference>